<dbReference type="OrthoDB" id="780830at2759"/>
<dbReference type="PRINTS" id="PR00367">
    <property type="entry name" value="ETHRSPELEMNT"/>
</dbReference>
<dbReference type="EMBL" id="LR721785">
    <property type="protein sequence ID" value="VVW58862.1"/>
    <property type="molecule type" value="Genomic_DNA"/>
</dbReference>
<feature type="domain" description="AP2/ERF" evidence="7">
    <location>
        <begin position="37"/>
        <end position="94"/>
    </location>
</feature>
<evidence type="ECO:0000259" key="7">
    <source>
        <dbReference type="PROSITE" id="PS51032"/>
    </source>
</evidence>
<evidence type="ECO:0000313" key="8">
    <source>
        <dbReference type="EMBL" id="VVW58862.1"/>
    </source>
</evidence>
<comment type="subcellular location">
    <subcellularLocation>
        <location evidence="1">Nucleus</location>
    </subcellularLocation>
</comment>
<accession>A0A5K1F406</accession>
<keyword evidence="4" id="KW-0804">Transcription</keyword>
<evidence type="ECO:0000256" key="5">
    <source>
        <dbReference type="ARBA" id="ARBA00023242"/>
    </source>
</evidence>
<dbReference type="PROSITE" id="PS51032">
    <property type="entry name" value="AP2_ERF"/>
    <property type="match status" value="1"/>
</dbReference>
<dbReference type="Pfam" id="PF00847">
    <property type="entry name" value="AP2"/>
    <property type="match status" value="1"/>
</dbReference>
<keyword evidence="2" id="KW-0805">Transcription regulation</keyword>
<dbReference type="PANTHER" id="PTHR31677:SF118">
    <property type="entry name" value="OS04G0399800 PROTEIN"/>
    <property type="match status" value="1"/>
</dbReference>
<keyword evidence="5" id="KW-0539">Nucleus</keyword>
<dbReference type="InterPro" id="IPR036955">
    <property type="entry name" value="AP2/ERF_dom_sf"/>
</dbReference>
<dbReference type="GO" id="GO:0003677">
    <property type="term" value="F:DNA binding"/>
    <property type="evidence" value="ECO:0007669"/>
    <property type="project" value="UniProtKB-KW"/>
</dbReference>
<dbReference type="PANTHER" id="PTHR31677">
    <property type="entry name" value="AP2 DOMAIN CLASS TRANSCRIPTION FACTOR"/>
    <property type="match status" value="1"/>
</dbReference>
<dbReference type="GO" id="GO:0005634">
    <property type="term" value="C:nucleus"/>
    <property type="evidence" value="ECO:0007669"/>
    <property type="project" value="UniProtKB-SubCell"/>
</dbReference>
<dbReference type="SUPFAM" id="SSF54171">
    <property type="entry name" value="DNA-binding domain"/>
    <property type="match status" value="1"/>
</dbReference>
<dbReference type="Gramene" id="NC7G0031090.1">
    <property type="protein sequence ID" value="NC7G0031090.1:cds"/>
    <property type="gene ID" value="NC7G0031090"/>
</dbReference>
<dbReference type="SMART" id="SM00380">
    <property type="entry name" value="AP2"/>
    <property type="match status" value="1"/>
</dbReference>
<evidence type="ECO:0000256" key="6">
    <source>
        <dbReference type="SAM" id="MobiDB-lite"/>
    </source>
</evidence>
<organism evidence="8">
    <name type="scientific">Nymphaea colorata</name>
    <name type="common">pocket water lily</name>
    <dbReference type="NCBI Taxonomy" id="210225"/>
    <lineage>
        <taxon>Eukaryota</taxon>
        <taxon>Viridiplantae</taxon>
        <taxon>Streptophyta</taxon>
        <taxon>Embryophyta</taxon>
        <taxon>Tracheophyta</taxon>
        <taxon>Spermatophyta</taxon>
        <taxon>Magnoliopsida</taxon>
        <taxon>Nymphaeales</taxon>
        <taxon>Nymphaeaceae</taxon>
        <taxon>Nymphaea</taxon>
    </lineage>
</organism>
<evidence type="ECO:0000256" key="4">
    <source>
        <dbReference type="ARBA" id="ARBA00023163"/>
    </source>
</evidence>
<feature type="compositionally biased region" description="Low complexity" evidence="6">
    <location>
        <begin position="10"/>
        <end position="24"/>
    </location>
</feature>
<gene>
    <name evidence="8" type="ORF">NYM_LOCUS22780</name>
</gene>
<name>A0A5K1F406_9MAGN</name>
<proteinExistence type="predicted"/>
<dbReference type="GO" id="GO:0003700">
    <property type="term" value="F:DNA-binding transcription factor activity"/>
    <property type="evidence" value="ECO:0007669"/>
    <property type="project" value="InterPro"/>
</dbReference>
<dbReference type="AlphaFoldDB" id="A0A5K1F406"/>
<protein>
    <recommendedName>
        <fullName evidence="7">AP2/ERF domain-containing protein</fullName>
    </recommendedName>
</protein>
<sequence>MDFGTATPQSSSSSSSHSSSSSSSTPKGRRRQNEPGRFLGVRRRPWGRYAAEIRDPATKERHWLGTYDTAEEAALAYDRAARSMRGARAKTNFMYSDMPHGSSVTTIISPDDHLITHPFTPSMASLAAAGFEFPSSFSPDSRFTCPLPTVPGIEGWVPVPNQFSVGSPLQGFLPQGVAGDPSLQMPVQPGAAVCEVAQGTWGDQMMVGLDGLNAWDLGPTCGPNFPVFGAEGFDFGGCGGAPPHLH</sequence>
<evidence type="ECO:0000256" key="1">
    <source>
        <dbReference type="ARBA" id="ARBA00004123"/>
    </source>
</evidence>
<dbReference type="FunFam" id="3.30.730.10:FF:000001">
    <property type="entry name" value="Ethylene-responsive transcription factor 2"/>
    <property type="match status" value="1"/>
</dbReference>
<keyword evidence="3" id="KW-0238">DNA-binding</keyword>
<feature type="region of interest" description="Disordered" evidence="6">
    <location>
        <begin position="1"/>
        <end position="41"/>
    </location>
</feature>
<dbReference type="Gene3D" id="3.30.730.10">
    <property type="entry name" value="AP2/ERF domain"/>
    <property type="match status" value="1"/>
</dbReference>
<dbReference type="InterPro" id="IPR001471">
    <property type="entry name" value="AP2/ERF_dom"/>
</dbReference>
<evidence type="ECO:0000256" key="3">
    <source>
        <dbReference type="ARBA" id="ARBA00023125"/>
    </source>
</evidence>
<evidence type="ECO:0000256" key="2">
    <source>
        <dbReference type="ARBA" id="ARBA00023015"/>
    </source>
</evidence>
<reference evidence="8" key="1">
    <citation type="submission" date="2019-09" db="EMBL/GenBank/DDBJ databases">
        <authorList>
            <person name="Zhang L."/>
        </authorList>
    </citation>
    <scope>NUCLEOTIDE SEQUENCE</scope>
</reference>
<dbReference type="CDD" id="cd00018">
    <property type="entry name" value="AP2"/>
    <property type="match status" value="1"/>
</dbReference>
<dbReference type="InterPro" id="IPR016177">
    <property type="entry name" value="DNA-bd_dom_sf"/>
</dbReference>